<dbReference type="InterPro" id="IPR001245">
    <property type="entry name" value="Ser-Thr/Tyr_kinase_cat_dom"/>
</dbReference>
<dbReference type="GO" id="GO:0005524">
    <property type="term" value="F:ATP binding"/>
    <property type="evidence" value="ECO:0007669"/>
    <property type="project" value="InterPro"/>
</dbReference>
<evidence type="ECO:0000256" key="1">
    <source>
        <dbReference type="ARBA" id="ARBA00004162"/>
    </source>
</evidence>
<dbReference type="PANTHER" id="PTHR46204">
    <property type="entry name" value="CHITIN ELICITOR RECEPTOR KINASE 1-RELATED"/>
    <property type="match status" value="1"/>
</dbReference>
<dbReference type="GO" id="GO:0019199">
    <property type="term" value="F:transmembrane receptor protein kinase activity"/>
    <property type="evidence" value="ECO:0007669"/>
    <property type="project" value="InterPro"/>
</dbReference>
<comment type="subcellular location">
    <subcellularLocation>
        <location evidence="1">Cell membrane</location>
        <topology evidence="1">Single-pass membrane protein</topology>
    </subcellularLocation>
</comment>
<dbReference type="SUPFAM" id="SSF56112">
    <property type="entry name" value="Protein kinase-like (PK-like)"/>
    <property type="match status" value="1"/>
</dbReference>
<gene>
    <name evidence="9" type="ORF">SLEP1_g1680</name>
</gene>
<evidence type="ECO:0000256" key="3">
    <source>
        <dbReference type="ARBA" id="ARBA00022692"/>
    </source>
</evidence>
<dbReference type="GO" id="GO:0005886">
    <property type="term" value="C:plasma membrane"/>
    <property type="evidence" value="ECO:0007669"/>
    <property type="project" value="UniProtKB-SubCell"/>
</dbReference>
<dbReference type="AlphaFoldDB" id="A0AAV5HNA8"/>
<dbReference type="GO" id="GO:0045087">
    <property type="term" value="P:innate immune response"/>
    <property type="evidence" value="ECO:0007669"/>
    <property type="project" value="InterPro"/>
</dbReference>
<feature type="domain" description="Protein kinase" evidence="8">
    <location>
        <begin position="1"/>
        <end position="104"/>
    </location>
</feature>
<keyword evidence="4" id="KW-0732">Signal</keyword>
<evidence type="ECO:0000256" key="5">
    <source>
        <dbReference type="ARBA" id="ARBA00022989"/>
    </source>
</evidence>
<dbReference type="InterPro" id="IPR011009">
    <property type="entry name" value="Kinase-like_dom_sf"/>
</dbReference>
<dbReference type="Proteomes" id="UP001054252">
    <property type="component" value="Unassembled WGS sequence"/>
</dbReference>
<comment type="caution">
    <text evidence="9">The sequence shown here is derived from an EMBL/GenBank/DDBJ whole genome shotgun (WGS) entry which is preliminary data.</text>
</comment>
<evidence type="ECO:0000259" key="8">
    <source>
        <dbReference type="PROSITE" id="PS50011"/>
    </source>
</evidence>
<dbReference type="InterPro" id="IPR044812">
    <property type="entry name" value="CERK1/LYK3-like"/>
</dbReference>
<keyword evidence="6" id="KW-0472">Membrane</keyword>
<evidence type="ECO:0000256" key="7">
    <source>
        <dbReference type="ARBA" id="ARBA00023157"/>
    </source>
</evidence>
<keyword evidence="3" id="KW-0812">Transmembrane</keyword>
<dbReference type="EMBL" id="BPVZ01000002">
    <property type="protein sequence ID" value="GKU87242.1"/>
    <property type="molecule type" value="Genomic_DNA"/>
</dbReference>
<keyword evidence="7" id="KW-1015">Disulfide bond</keyword>
<proteinExistence type="predicted"/>
<keyword evidence="5" id="KW-1133">Transmembrane helix</keyword>
<evidence type="ECO:0000313" key="9">
    <source>
        <dbReference type="EMBL" id="GKU87242.1"/>
    </source>
</evidence>
<evidence type="ECO:0000313" key="10">
    <source>
        <dbReference type="Proteomes" id="UP001054252"/>
    </source>
</evidence>
<dbReference type="Gene3D" id="1.10.510.10">
    <property type="entry name" value="Transferase(Phosphotransferase) domain 1"/>
    <property type="match status" value="1"/>
</dbReference>
<name>A0AAV5HNA8_9ROSI</name>
<dbReference type="Pfam" id="PF07714">
    <property type="entry name" value="PK_Tyr_Ser-Thr"/>
    <property type="match status" value="1"/>
</dbReference>
<dbReference type="PANTHER" id="PTHR46204:SF5">
    <property type="entry name" value="PROTEIN KINASE DOMAIN-CONTAINING PROTEIN"/>
    <property type="match status" value="1"/>
</dbReference>
<evidence type="ECO:0000256" key="4">
    <source>
        <dbReference type="ARBA" id="ARBA00022729"/>
    </source>
</evidence>
<dbReference type="PROSITE" id="PS50011">
    <property type="entry name" value="PROTEIN_KINASE_DOM"/>
    <property type="match status" value="1"/>
</dbReference>
<sequence length="104" mass="11778">MKNTKSKEFLSEVNILCKVHHSNLIQLIGYAAGGDSLFLIYEFAENGALSDHLHRPTARGQYLLTFLWFTHAKSNFSNFLFGSSHHSIPGCMFDLSKIVIQLYV</sequence>
<dbReference type="InterPro" id="IPR000719">
    <property type="entry name" value="Prot_kinase_dom"/>
</dbReference>
<evidence type="ECO:0000256" key="6">
    <source>
        <dbReference type="ARBA" id="ARBA00023136"/>
    </source>
</evidence>
<reference evidence="9 10" key="1">
    <citation type="journal article" date="2021" name="Commun. Biol.">
        <title>The genome of Shorea leprosula (Dipterocarpaceae) highlights the ecological relevance of drought in aseasonal tropical rainforests.</title>
        <authorList>
            <person name="Ng K.K.S."/>
            <person name="Kobayashi M.J."/>
            <person name="Fawcett J.A."/>
            <person name="Hatakeyama M."/>
            <person name="Paape T."/>
            <person name="Ng C.H."/>
            <person name="Ang C.C."/>
            <person name="Tnah L.H."/>
            <person name="Lee C.T."/>
            <person name="Nishiyama T."/>
            <person name="Sese J."/>
            <person name="O'Brien M.J."/>
            <person name="Copetti D."/>
            <person name="Mohd Noor M.I."/>
            <person name="Ong R.C."/>
            <person name="Putra M."/>
            <person name="Sireger I.Z."/>
            <person name="Indrioko S."/>
            <person name="Kosugi Y."/>
            <person name="Izuno A."/>
            <person name="Isagi Y."/>
            <person name="Lee S.L."/>
            <person name="Shimizu K.K."/>
        </authorList>
    </citation>
    <scope>NUCLEOTIDE SEQUENCE [LARGE SCALE GENOMIC DNA]</scope>
    <source>
        <strain evidence="9">214</strain>
    </source>
</reference>
<keyword evidence="10" id="KW-1185">Reference proteome</keyword>
<protein>
    <recommendedName>
        <fullName evidence="8">Protein kinase domain-containing protein</fullName>
    </recommendedName>
</protein>
<organism evidence="9 10">
    <name type="scientific">Rubroshorea leprosula</name>
    <dbReference type="NCBI Taxonomy" id="152421"/>
    <lineage>
        <taxon>Eukaryota</taxon>
        <taxon>Viridiplantae</taxon>
        <taxon>Streptophyta</taxon>
        <taxon>Embryophyta</taxon>
        <taxon>Tracheophyta</taxon>
        <taxon>Spermatophyta</taxon>
        <taxon>Magnoliopsida</taxon>
        <taxon>eudicotyledons</taxon>
        <taxon>Gunneridae</taxon>
        <taxon>Pentapetalae</taxon>
        <taxon>rosids</taxon>
        <taxon>malvids</taxon>
        <taxon>Malvales</taxon>
        <taxon>Dipterocarpaceae</taxon>
        <taxon>Rubroshorea</taxon>
    </lineage>
</organism>
<evidence type="ECO:0000256" key="2">
    <source>
        <dbReference type="ARBA" id="ARBA00022475"/>
    </source>
</evidence>
<accession>A0AAV5HNA8</accession>
<keyword evidence="2" id="KW-1003">Cell membrane</keyword>